<proteinExistence type="predicted"/>
<name>A0A3G4ZU80_9VIRU</name>
<dbReference type="Gene3D" id="1.25.40.1050">
    <property type="match status" value="1"/>
</dbReference>
<dbReference type="PANTHER" id="PTHR12341:SF7">
    <property type="entry name" value="5'-3' EXORIBONUCLEASE 1"/>
    <property type="match status" value="1"/>
</dbReference>
<accession>A0A3G4ZU80</accession>
<dbReference type="EMBL" id="MK072048">
    <property type="protein sequence ID" value="AYV77561.1"/>
    <property type="molecule type" value="Genomic_DNA"/>
</dbReference>
<dbReference type="GO" id="GO:0016075">
    <property type="term" value="P:rRNA catabolic process"/>
    <property type="evidence" value="ECO:0007669"/>
    <property type="project" value="TreeGrafter"/>
</dbReference>
<dbReference type="GO" id="GO:0000956">
    <property type="term" value="P:nuclear-transcribed mRNA catabolic process"/>
    <property type="evidence" value="ECO:0007669"/>
    <property type="project" value="TreeGrafter"/>
</dbReference>
<reference evidence="2" key="1">
    <citation type="submission" date="2018-10" db="EMBL/GenBank/DDBJ databases">
        <title>Hidden diversity of soil giant viruses.</title>
        <authorList>
            <person name="Schulz F."/>
            <person name="Alteio L."/>
            <person name="Goudeau D."/>
            <person name="Ryan E.M."/>
            <person name="Malmstrom R.R."/>
            <person name="Blanchard J."/>
            <person name="Woyke T."/>
        </authorList>
    </citation>
    <scope>NUCLEOTIDE SEQUENCE</scope>
    <source>
        <strain evidence="2">DSV1</strain>
    </source>
</reference>
<dbReference type="InterPro" id="IPR027073">
    <property type="entry name" value="5_3_exoribonuclease"/>
</dbReference>
<gene>
    <name evidence="2" type="ORF">Dasosvirus7_8</name>
</gene>
<dbReference type="Pfam" id="PF17846">
    <property type="entry name" value="XRN_M"/>
    <property type="match status" value="1"/>
</dbReference>
<dbReference type="InterPro" id="IPR041412">
    <property type="entry name" value="Xrn1_helical"/>
</dbReference>
<evidence type="ECO:0000313" key="2">
    <source>
        <dbReference type="EMBL" id="AYV77561.1"/>
    </source>
</evidence>
<feature type="domain" description="Xrn1 helical" evidence="1">
    <location>
        <begin position="57"/>
        <end position="244"/>
    </location>
</feature>
<keyword evidence="2" id="KW-0378">Hydrolase</keyword>
<keyword evidence="2" id="KW-0540">Nuclease</keyword>
<evidence type="ECO:0000259" key="1">
    <source>
        <dbReference type="Pfam" id="PF17846"/>
    </source>
</evidence>
<keyword evidence="2" id="KW-0269">Exonuclease</keyword>
<sequence length="270" mass="33058">MDKDGQITINNKFLVKFITLLSLQEEDFFCRILPKHLEISERKKCFDREQYKREIWQIEHLKNIKSYELDRIRLGDGRPEEWKYRYYSHYFRTDEHMKETVDNICHNYLEGLLWVARYYFEECPSWRWQYKYTHAPFLSDIREYLKDREIMRDFNIESRPNISMYSQLLSVIPPQYSEILPPAIRHLNSSAKSPIIDMFPLRYEIDMINKTVLYKCIPMIPYLDIDRIDREIAKVKFDRHSLERCKLEKAFVIKSETRKNTQRSRIERTS</sequence>
<dbReference type="GO" id="GO:0003723">
    <property type="term" value="F:RNA binding"/>
    <property type="evidence" value="ECO:0007669"/>
    <property type="project" value="TreeGrafter"/>
</dbReference>
<dbReference type="GO" id="GO:0004534">
    <property type="term" value="F:5'-3' RNA exonuclease activity"/>
    <property type="evidence" value="ECO:0007669"/>
    <property type="project" value="TreeGrafter"/>
</dbReference>
<organism evidence="2">
    <name type="scientific">Dasosvirus sp</name>
    <dbReference type="NCBI Taxonomy" id="2487764"/>
    <lineage>
        <taxon>Viruses</taxon>
        <taxon>Varidnaviria</taxon>
        <taxon>Bamfordvirae</taxon>
        <taxon>Nucleocytoviricota</taxon>
        <taxon>Megaviricetes</taxon>
        <taxon>Imitervirales</taxon>
        <taxon>Mimiviridae</taxon>
        <taxon>Klosneuvirinae</taxon>
    </lineage>
</organism>
<dbReference type="PANTHER" id="PTHR12341">
    <property type="entry name" value="5'-&gt;3' EXORIBONUCLEASE"/>
    <property type="match status" value="1"/>
</dbReference>
<protein>
    <submittedName>
        <fullName evidence="2">XRN 5'-3' exonuclease</fullName>
    </submittedName>
</protein>